<evidence type="ECO:0000256" key="2">
    <source>
        <dbReference type="ARBA" id="ARBA00022679"/>
    </source>
</evidence>
<keyword evidence="3 7" id="KW-0812">Transmembrane</keyword>
<accession>A0AAV7JKF9</accession>
<dbReference type="PROSITE" id="PS50216">
    <property type="entry name" value="DHHC"/>
    <property type="match status" value="1"/>
</dbReference>
<dbReference type="GO" id="GO:0005783">
    <property type="term" value="C:endoplasmic reticulum"/>
    <property type="evidence" value="ECO:0007669"/>
    <property type="project" value="TreeGrafter"/>
</dbReference>
<dbReference type="Pfam" id="PF01529">
    <property type="entry name" value="DHHC"/>
    <property type="match status" value="1"/>
</dbReference>
<dbReference type="PANTHER" id="PTHR22883">
    <property type="entry name" value="ZINC FINGER DHHC DOMAIN CONTAINING PROTEIN"/>
    <property type="match status" value="1"/>
</dbReference>
<feature type="transmembrane region" description="Helical" evidence="7">
    <location>
        <begin position="144"/>
        <end position="169"/>
    </location>
</feature>
<comment type="caution">
    <text evidence="9">The sequence shown here is derived from an EMBL/GenBank/DDBJ whole genome shotgun (WGS) entry which is preliminary data.</text>
</comment>
<dbReference type="InterPro" id="IPR001594">
    <property type="entry name" value="Palmitoyltrfase_DHHC"/>
</dbReference>
<keyword evidence="5 7" id="KW-0472">Membrane</keyword>
<evidence type="ECO:0000256" key="7">
    <source>
        <dbReference type="RuleBase" id="RU079119"/>
    </source>
</evidence>
<comment type="subcellular location">
    <subcellularLocation>
        <location evidence="1">Membrane</location>
        <topology evidence="1">Multi-pass membrane protein</topology>
    </subcellularLocation>
</comment>
<evidence type="ECO:0000259" key="8">
    <source>
        <dbReference type="Pfam" id="PF01529"/>
    </source>
</evidence>
<keyword evidence="2 7" id="KW-0808">Transferase</keyword>
<dbReference type="PANTHER" id="PTHR22883:SF488">
    <property type="entry name" value="PALMITOYLTRANSFERASE"/>
    <property type="match status" value="1"/>
</dbReference>
<comment type="catalytic activity">
    <reaction evidence="7">
        <text>L-cysteinyl-[protein] + hexadecanoyl-CoA = S-hexadecanoyl-L-cysteinyl-[protein] + CoA</text>
        <dbReference type="Rhea" id="RHEA:36683"/>
        <dbReference type="Rhea" id="RHEA-COMP:10131"/>
        <dbReference type="Rhea" id="RHEA-COMP:11032"/>
        <dbReference type="ChEBI" id="CHEBI:29950"/>
        <dbReference type="ChEBI" id="CHEBI:57287"/>
        <dbReference type="ChEBI" id="CHEBI:57379"/>
        <dbReference type="ChEBI" id="CHEBI:74151"/>
        <dbReference type="EC" id="2.3.1.225"/>
    </reaction>
</comment>
<dbReference type="GO" id="GO:0006612">
    <property type="term" value="P:protein targeting to membrane"/>
    <property type="evidence" value="ECO:0007669"/>
    <property type="project" value="TreeGrafter"/>
</dbReference>
<comment type="domain">
    <text evidence="7">The DHHC domain is required for palmitoyltransferase activity.</text>
</comment>
<gene>
    <name evidence="9" type="ORF">LOD99_7014</name>
</gene>
<dbReference type="EMBL" id="JAKMXF010000324">
    <property type="protein sequence ID" value="KAI6648941.1"/>
    <property type="molecule type" value="Genomic_DNA"/>
</dbReference>
<evidence type="ECO:0000256" key="1">
    <source>
        <dbReference type="ARBA" id="ARBA00004141"/>
    </source>
</evidence>
<dbReference type="GO" id="GO:0019706">
    <property type="term" value="F:protein-cysteine S-palmitoyltransferase activity"/>
    <property type="evidence" value="ECO:0007669"/>
    <property type="project" value="UniProtKB-EC"/>
</dbReference>
<protein>
    <recommendedName>
        <fullName evidence="7">Palmitoyltransferase</fullName>
        <ecNumber evidence="7">2.3.1.225</ecNumber>
    </recommendedName>
</protein>
<evidence type="ECO:0000256" key="3">
    <source>
        <dbReference type="ARBA" id="ARBA00022692"/>
    </source>
</evidence>
<evidence type="ECO:0000256" key="5">
    <source>
        <dbReference type="ARBA" id="ARBA00023136"/>
    </source>
</evidence>
<keyword evidence="4 7" id="KW-1133">Transmembrane helix</keyword>
<feature type="domain" description="Palmitoyltransferase DHHC" evidence="8">
    <location>
        <begin position="98"/>
        <end position="217"/>
    </location>
</feature>
<dbReference type="GO" id="GO:0005794">
    <property type="term" value="C:Golgi apparatus"/>
    <property type="evidence" value="ECO:0007669"/>
    <property type="project" value="TreeGrafter"/>
</dbReference>
<feature type="transmembrane region" description="Helical" evidence="7">
    <location>
        <begin position="181"/>
        <end position="206"/>
    </location>
</feature>
<reference evidence="9 10" key="1">
    <citation type="journal article" date="2023" name="BMC Biol.">
        <title>The compact genome of the sponge Oopsacas minuta (Hexactinellida) is lacking key metazoan core genes.</title>
        <authorList>
            <person name="Santini S."/>
            <person name="Schenkelaars Q."/>
            <person name="Jourda C."/>
            <person name="Duchesne M."/>
            <person name="Belahbib H."/>
            <person name="Rocher C."/>
            <person name="Selva M."/>
            <person name="Riesgo A."/>
            <person name="Vervoort M."/>
            <person name="Leys S.P."/>
            <person name="Kodjabachian L."/>
            <person name="Le Bivic A."/>
            <person name="Borchiellini C."/>
            <person name="Claverie J.M."/>
            <person name="Renard E."/>
        </authorList>
    </citation>
    <scope>NUCLEOTIDE SEQUENCE [LARGE SCALE GENOMIC DNA]</scope>
    <source>
        <strain evidence="9">SPO-2</strain>
    </source>
</reference>
<dbReference type="Proteomes" id="UP001165289">
    <property type="component" value="Unassembled WGS sequence"/>
</dbReference>
<feature type="transmembrane region" description="Helical" evidence="7">
    <location>
        <begin position="7"/>
        <end position="25"/>
    </location>
</feature>
<comment type="similarity">
    <text evidence="7">Belongs to the DHHC palmitoyltransferase family.</text>
</comment>
<evidence type="ECO:0000313" key="10">
    <source>
        <dbReference type="Proteomes" id="UP001165289"/>
    </source>
</evidence>
<proteinExistence type="inferred from homology"/>
<name>A0AAV7JKF9_9METZ</name>
<dbReference type="AlphaFoldDB" id="A0AAV7JKF9"/>
<evidence type="ECO:0000313" key="9">
    <source>
        <dbReference type="EMBL" id="KAI6648941.1"/>
    </source>
</evidence>
<feature type="transmembrane region" description="Helical" evidence="7">
    <location>
        <begin position="37"/>
        <end position="60"/>
    </location>
</feature>
<evidence type="ECO:0000256" key="6">
    <source>
        <dbReference type="ARBA" id="ARBA00023315"/>
    </source>
</evidence>
<keyword evidence="10" id="KW-1185">Reference proteome</keyword>
<keyword evidence="6 7" id="KW-0012">Acyltransferase</keyword>
<organism evidence="9 10">
    <name type="scientific">Oopsacas minuta</name>
    <dbReference type="NCBI Taxonomy" id="111878"/>
    <lineage>
        <taxon>Eukaryota</taxon>
        <taxon>Metazoa</taxon>
        <taxon>Porifera</taxon>
        <taxon>Hexactinellida</taxon>
        <taxon>Hexasterophora</taxon>
        <taxon>Lyssacinosida</taxon>
        <taxon>Leucopsacidae</taxon>
        <taxon>Oopsacas</taxon>
    </lineage>
</organism>
<dbReference type="InterPro" id="IPR039859">
    <property type="entry name" value="PFA4/ZDH16/20/ERF2-like"/>
</dbReference>
<dbReference type="GO" id="GO:0016020">
    <property type="term" value="C:membrane"/>
    <property type="evidence" value="ECO:0007669"/>
    <property type="project" value="UniProtKB-SubCell"/>
</dbReference>
<evidence type="ECO:0000256" key="4">
    <source>
        <dbReference type="ARBA" id="ARBA00022989"/>
    </source>
</evidence>
<sequence>MLVGKRQLPFLLSIGLLIILSLLYFGFTARHLIEVHLLSGILITLISGLLFLFSLINFLVTSFIDPGYYPINTNNDEYEVIQHGISKSITVTGGATFSMRWCDECKHYRPPRSHHCCVCEMCVENFDHHCPWVDNCVGMKNYRYFVLFITSLILYILFGIGTTIAAIVLKRDSLLEVIVEFMLAIILPISLIPILALAVFHFYLMIIGKTTFEQIKSEDPSPYNKGFFCNLYLTFFTPAHPKYQKFEPSRTVRKQITTLERDRNVDKVPDSMDITCGPEVIVRVAAPTFNYNLRNGSYTSIGEKMNLYTQMNSTHSHTDSLATSDI</sequence>
<dbReference type="EC" id="2.3.1.225" evidence="7"/>